<dbReference type="Proteomes" id="UP000092584">
    <property type="component" value="Unassembled WGS sequence"/>
</dbReference>
<sequence length="95" mass="11424">MSSNHNWVCFDCRYSKREPKSTNFIPKCNSCKEDLYCLGYKVAIPKKTDLKNWKKLKEDCFKRSMTVLERETINQVKEKHSLEKEEIKPKFIFKN</sequence>
<keyword evidence="2" id="KW-1185">Reference proteome</keyword>
<evidence type="ECO:0000313" key="1">
    <source>
        <dbReference type="EMBL" id="OBY64893.1"/>
    </source>
</evidence>
<dbReference type="OrthoDB" id="5917708at2"/>
<protein>
    <submittedName>
        <fullName evidence="1">Uncharacterized protein</fullName>
    </submittedName>
</protein>
<dbReference type="KEGG" id="pob:LPB03_06755"/>
<dbReference type="EMBL" id="LSFM01000021">
    <property type="protein sequence ID" value="OBY64893.1"/>
    <property type="molecule type" value="Genomic_DNA"/>
</dbReference>
<reference evidence="2" key="1">
    <citation type="submission" date="2016-02" db="EMBL/GenBank/DDBJ databases">
        <authorList>
            <person name="Shin S.-K."/>
            <person name="Yi H."/>
            <person name="Kim E."/>
        </authorList>
    </citation>
    <scope>NUCLEOTIDE SEQUENCE [LARGE SCALE GENOMIC DNA]</scope>
    <source>
        <strain evidence="2">LPB0003</strain>
    </source>
</reference>
<comment type="caution">
    <text evidence="1">The sequence shown here is derived from an EMBL/GenBank/DDBJ whole genome shotgun (WGS) entry which is preliminary data.</text>
</comment>
<gene>
    <name evidence="1" type="ORF">LPB3_05735</name>
</gene>
<name>A0A1B8TZ06_9FLAO</name>
<accession>A0A1B8TZ06</accession>
<dbReference type="AlphaFoldDB" id="A0A1B8TZ06"/>
<evidence type="ECO:0000313" key="2">
    <source>
        <dbReference type="Proteomes" id="UP000092584"/>
    </source>
</evidence>
<proteinExistence type="predicted"/>
<dbReference type="STRING" id="1774273.LPB03_06755"/>
<organism evidence="1 2">
    <name type="scientific">Polaribacter vadi</name>
    <dbReference type="NCBI Taxonomy" id="1774273"/>
    <lineage>
        <taxon>Bacteria</taxon>
        <taxon>Pseudomonadati</taxon>
        <taxon>Bacteroidota</taxon>
        <taxon>Flavobacteriia</taxon>
        <taxon>Flavobacteriales</taxon>
        <taxon>Flavobacteriaceae</taxon>
    </lineage>
</organism>
<dbReference type="RefSeq" id="WP_065318646.1">
    <property type="nucleotide sequence ID" value="NZ_CP017477.1"/>
</dbReference>